<evidence type="ECO:0000256" key="7">
    <source>
        <dbReference type="ARBA" id="ARBA00022764"/>
    </source>
</evidence>
<keyword evidence="12" id="KW-1185">Reference proteome</keyword>
<feature type="signal peptide" evidence="10">
    <location>
        <begin position="1"/>
        <end position="20"/>
    </location>
</feature>
<dbReference type="CDD" id="cd16325">
    <property type="entry name" value="LolA"/>
    <property type="match status" value="1"/>
</dbReference>
<dbReference type="SUPFAM" id="SSF89392">
    <property type="entry name" value="Prokaryotic lipoproteins and lipoprotein localization factors"/>
    <property type="match status" value="1"/>
</dbReference>
<comment type="similarity">
    <text evidence="2 10">Belongs to the LolA family.</text>
</comment>
<evidence type="ECO:0000313" key="11">
    <source>
        <dbReference type="EMBL" id="MDU0111917.1"/>
    </source>
</evidence>
<accession>A0ABU3QWW0</accession>
<name>A0ABU3QWW0_9GAMM</name>
<dbReference type="InterPro" id="IPR029046">
    <property type="entry name" value="LolA/LolB/LppX"/>
</dbReference>
<gene>
    <name evidence="10 11" type="primary">lolA</name>
    <name evidence="11" type="ORF">RT723_02630</name>
</gene>
<dbReference type="PANTHER" id="PTHR35869">
    <property type="entry name" value="OUTER-MEMBRANE LIPOPROTEIN CARRIER PROTEIN"/>
    <property type="match status" value="1"/>
</dbReference>
<comment type="subunit">
    <text evidence="3 10">Monomer.</text>
</comment>
<keyword evidence="8 10" id="KW-0653">Protein transport</keyword>
<dbReference type="InterPro" id="IPR018323">
    <property type="entry name" value="OM_lipoprot_carrier_LolA_Pbac"/>
</dbReference>
<dbReference type="EMBL" id="JAWCUA010000001">
    <property type="protein sequence ID" value="MDU0111917.1"/>
    <property type="molecule type" value="Genomic_DNA"/>
</dbReference>
<evidence type="ECO:0000256" key="2">
    <source>
        <dbReference type="ARBA" id="ARBA00007615"/>
    </source>
</evidence>
<keyword evidence="7 10" id="KW-0574">Periplasm</keyword>
<keyword evidence="6 10" id="KW-0732">Signal</keyword>
<evidence type="ECO:0000256" key="10">
    <source>
        <dbReference type="HAMAP-Rule" id="MF_00240"/>
    </source>
</evidence>
<dbReference type="Pfam" id="PF03548">
    <property type="entry name" value="LolA"/>
    <property type="match status" value="1"/>
</dbReference>
<sequence length="210" mass="24066" precursor="true">MNISKLVTIFALISSFSLFAEPVETELRKLLVDYDGFTAEFKQQVKDTDNNVLHSASGQLVFKQPGQFIWEIVAPEQELLMSNGDTLWWFNPFLEQVSIFDAKDAVATTPFALLVSQQDEVWNKFTITKLESGFLVKPKNENNSQVSQLAIYFDDFLLKEIVITDRTQQTSSYELKKQAFKKKLNVNFNFDIPADIEIDDQRPVKTKPGK</sequence>
<comment type="caution">
    <text evidence="11">The sequence shown here is derived from an EMBL/GenBank/DDBJ whole genome shotgun (WGS) entry which is preliminary data.</text>
</comment>
<keyword evidence="5 10" id="KW-0813">Transport</keyword>
<keyword evidence="11" id="KW-0449">Lipoprotein</keyword>
<dbReference type="RefSeq" id="WP_315945781.1">
    <property type="nucleotide sequence ID" value="NZ_JAWCUA010000001.1"/>
</dbReference>
<comment type="function">
    <text evidence="10">Participates in the translocation of lipoproteins from the inner membrane to the outer membrane. Only forms a complex with a lipoprotein if the residue after the N-terminal Cys is not an aspartate (The Asp acts as a targeting signal to indicate that the lipoprotein should stay in the inner membrane).</text>
</comment>
<keyword evidence="9 10" id="KW-0143">Chaperone</keyword>
<evidence type="ECO:0000256" key="6">
    <source>
        <dbReference type="ARBA" id="ARBA00022729"/>
    </source>
</evidence>
<reference evidence="11 12" key="1">
    <citation type="submission" date="2023-10" db="EMBL/GenBank/DDBJ databases">
        <title>Psychrosphaera aquimaarina strain SW33 isolated from seawater.</title>
        <authorList>
            <person name="Bayburt H."/>
            <person name="Kim J.M."/>
            <person name="Choi B.J."/>
            <person name="Jeon C.O."/>
        </authorList>
    </citation>
    <scope>NUCLEOTIDE SEQUENCE [LARGE SCALE GENOMIC DNA]</scope>
    <source>
        <strain evidence="11 12">KCTC 52743</strain>
    </source>
</reference>
<comment type="subcellular location">
    <subcellularLocation>
        <location evidence="1 10">Periplasm</location>
    </subcellularLocation>
</comment>
<dbReference type="HAMAP" id="MF_00240">
    <property type="entry name" value="LolA"/>
    <property type="match status" value="1"/>
</dbReference>
<evidence type="ECO:0000256" key="4">
    <source>
        <dbReference type="ARBA" id="ARBA00014035"/>
    </source>
</evidence>
<dbReference type="Gene3D" id="2.50.20.10">
    <property type="entry name" value="Lipoprotein localisation LolA/LolB/LppX"/>
    <property type="match status" value="1"/>
</dbReference>
<evidence type="ECO:0000256" key="9">
    <source>
        <dbReference type="ARBA" id="ARBA00023186"/>
    </source>
</evidence>
<evidence type="ECO:0000313" key="12">
    <source>
        <dbReference type="Proteomes" id="UP001257914"/>
    </source>
</evidence>
<dbReference type="InterPro" id="IPR004564">
    <property type="entry name" value="OM_lipoprot_carrier_LolA-like"/>
</dbReference>
<organism evidence="11 12">
    <name type="scientific">Psychrosphaera aquimarina</name>
    <dbReference type="NCBI Taxonomy" id="2044854"/>
    <lineage>
        <taxon>Bacteria</taxon>
        <taxon>Pseudomonadati</taxon>
        <taxon>Pseudomonadota</taxon>
        <taxon>Gammaproteobacteria</taxon>
        <taxon>Alteromonadales</taxon>
        <taxon>Pseudoalteromonadaceae</taxon>
        <taxon>Psychrosphaera</taxon>
    </lineage>
</organism>
<dbReference type="NCBIfam" id="TIGR00547">
    <property type="entry name" value="lolA"/>
    <property type="match status" value="1"/>
</dbReference>
<evidence type="ECO:0000256" key="1">
    <source>
        <dbReference type="ARBA" id="ARBA00004418"/>
    </source>
</evidence>
<evidence type="ECO:0000256" key="8">
    <source>
        <dbReference type="ARBA" id="ARBA00022927"/>
    </source>
</evidence>
<feature type="chain" id="PRO_5044940744" description="Outer-membrane lipoprotein carrier protein" evidence="10">
    <location>
        <begin position="21"/>
        <end position="210"/>
    </location>
</feature>
<proteinExistence type="inferred from homology"/>
<evidence type="ECO:0000256" key="5">
    <source>
        <dbReference type="ARBA" id="ARBA00022448"/>
    </source>
</evidence>
<dbReference type="PANTHER" id="PTHR35869:SF1">
    <property type="entry name" value="OUTER-MEMBRANE LIPOPROTEIN CARRIER PROTEIN"/>
    <property type="match status" value="1"/>
</dbReference>
<protein>
    <recommendedName>
        <fullName evidence="4 10">Outer-membrane lipoprotein carrier protein</fullName>
    </recommendedName>
</protein>
<evidence type="ECO:0000256" key="3">
    <source>
        <dbReference type="ARBA" id="ARBA00011245"/>
    </source>
</evidence>
<dbReference type="Proteomes" id="UP001257914">
    <property type="component" value="Unassembled WGS sequence"/>
</dbReference>